<dbReference type="STRING" id="1218492.JG30_08740"/>
<evidence type="ECO:0000313" key="3">
    <source>
        <dbReference type="EMBL" id="KJY61822.1"/>
    </source>
</evidence>
<dbReference type="Gene3D" id="1.10.150.260">
    <property type="entry name" value="YozE SAM-like"/>
    <property type="match status" value="1"/>
</dbReference>
<gene>
    <name evidence="3" type="ORF">JG30_08740</name>
</gene>
<feature type="domain" description="YozE SAM-like" evidence="2">
    <location>
        <begin position="4"/>
        <end position="69"/>
    </location>
</feature>
<dbReference type="Pfam" id="PF06855">
    <property type="entry name" value="YozE_SAM_like"/>
    <property type="match status" value="1"/>
</dbReference>
<dbReference type="NCBIfam" id="NF010193">
    <property type="entry name" value="PRK13672.1"/>
    <property type="match status" value="1"/>
</dbReference>
<evidence type="ECO:0000256" key="1">
    <source>
        <dbReference type="HAMAP-Rule" id="MF_01538"/>
    </source>
</evidence>
<dbReference type="HOGENOM" id="CLU_177534_1_0_9"/>
<keyword evidence="4" id="KW-1185">Reference proteome</keyword>
<dbReference type="PIRSF" id="PIRSF037262">
    <property type="entry name" value="UCP037262"/>
    <property type="match status" value="1"/>
</dbReference>
<reference evidence="3 4" key="1">
    <citation type="submission" date="2015-01" db="EMBL/GenBank/DDBJ databases">
        <title>Comparative genomics of the lactic acid bacteria isolated from the honey bee gut.</title>
        <authorList>
            <person name="Ellegaard K.M."/>
            <person name="Tamarit D."/>
            <person name="Javelind E."/>
            <person name="Olofsson T."/>
            <person name="Andersson S.G."/>
            <person name="Vasquez A."/>
        </authorList>
    </citation>
    <scope>NUCLEOTIDE SEQUENCE [LARGE SCALE GENOMIC DNA]</scope>
    <source>
        <strain evidence="3 4">Bin4</strain>
    </source>
</reference>
<dbReference type="Proteomes" id="UP000033558">
    <property type="component" value="Unassembled WGS sequence"/>
</dbReference>
<dbReference type="EMBL" id="JXJQ01000008">
    <property type="protein sequence ID" value="KJY61822.1"/>
    <property type="molecule type" value="Genomic_DNA"/>
</dbReference>
<dbReference type="InterPro" id="IPR010673">
    <property type="entry name" value="UPF0346"/>
</dbReference>
<dbReference type="SUPFAM" id="SSF140652">
    <property type="entry name" value="YozE-like"/>
    <property type="match status" value="1"/>
</dbReference>
<dbReference type="RefSeq" id="WP_046316515.1">
    <property type="nucleotide sequence ID" value="NZ_JAMBJK010000001.1"/>
</dbReference>
<organism evidence="3 4">
    <name type="scientific">Bombilactobacillus mellifer</name>
    <dbReference type="NCBI Taxonomy" id="1218492"/>
    <lineage>
        <taxon>Bacteria</taxon>
        <taxon>Bacillati</taxon>
        <taxon>Bacillota</taxon>
        <taxon>Bacilli</taxon>
        <taxon>Lactobacillales</taxon>
        <taxon>Lactobacillaceae</taxon>
        <taxon>Bombilactobacillus</taxon>
    </lineage>
</organism>
<dbReference type="InterPro" id="IPR023089">
    <property type="entry name" value="YozE_SAM-like"/>
</dbReference>
<evidence type="ECO:0000313" key="4">
    <source>
        <dbReference type="Proteomes" id="UP000033558"/>
    </source>
</evidence>
<comment type="caution">
    <text evidence="3">The sequence shown here is derived from an EMBL/GenBank/DDBJ whole genome shotgun (WGS) entry which is preliminary data.</text>
</comment>
<dbReference type="AlphaFoldDB" id="A0A0F4LSN7"/>
<dbReference type="OrthoDB" id="2242851at2"/>
<sequence>MRKSFYQYLMTQRNPNSGDPIAHFAEAAFFDQQFPKQEKNYEKLSEYLELNASYLPSMDIFDQAFHHYRESEAHFS</sequence>
<protein>
    <recommendedName>
        <fullName evidence="1">UPF0346 protein JG30_08740</fullName>
    </recommendedName>
</protein>
<dbReference type="InterPro" id="IPR036806">
    <property type="entry name" value="YozE_SAM-like_sf"/>
</dbReference>
<proteinExistence type="inferred from homology"/>
<dbReference type="PATRIC" id="fig|1218492.5.peg.1013"/>
<comment type="similarity">
    <text evidence="1">Belongs to the UPF0346 family.</text>
</comment>
<accession>A0A0F4LSN7</accession>
<dbReference type="HAMAP" id="MF_01538">
    <property type="entry name" value="UPF0346"/>
    <property type="match status" value="1"/>
</dbReference>
<evidence type="ECO:0000259" key="2">
    <source>
        <dbReference type="Pfam" id="PF06855"/>
    </source>
</evidence>
<name>A0A0F4LSN7_9LACO</name>